<organism evidence="1 2">
    <name type="scientific">Fictibacillus barbaricus</name>
    <dbReference type="NCBI Taxonomy" id="182136"/>
    <lineage>
        <taxon>Bacteria</taxon>
        <taxon>Bacillati</taxon>
        <taxon>Bacillota</taxon>
        <taxon>Bacilli</taxon>
        <taxon>Bacillales</taxon>
        <taxon>Fictibacillaceae</taxon>
        <taxon>Fictibacillus</taxon>
    </lineage>
</organism>
<reference evidence="1 2" key="1">
    <citation type="submission" date="2023-07" db="EMBL/GenBank/DDBJ databases">
        <title>Sorghum-associated microbial communities from plants grown in Nebraska, USA.</title>
        <authorList>
            <person name="Schachtman D."/>
        </authorList>
    </citation>
    <scope>NUCLEOTIDE SEQUENCE [LARGE SCALE GENOMIC DNA]</scope>
    <source>
        <strain evidence="1 2">BE211</strain>
    </source>
</reference>
<dbReference type="EMBL" id="JAVDWA010000001">
    <property type="protein sequence ID" value="MDR7071618.1"/>
    <property type="molecule type" value="Genomic_DNA"/>
</dbReference>
<dbReference type="Proteomes" id="UP001258181">
    <property type="component" value="Unassembled WGS sequence"/>
</dbReference>
<sequence length="148" mass="16828">MECKVVSKNFKLVAQKGNALYVNFGLEVPKAAQQLLVRKKEIENCTETEIAIFEPKKTDDHLEGEFYVGMIVTGAPAETPLGLHYIELNHDYVSTKGNIKNLENLHSYLLNWTIRKGYKRNLDAYIVETYHLLEDGAEEVGIYLPIQA</sequence>
<name>A0ABU1TWN0_9BACL</name>
<dbReference type="RefSeq" id="WP_310256247.1">
    <property type="nucleotide sequence ID" value="NZ_JAVDWA010000001.1"/>
</dbReference>
<evidence type="ECO:0000313" key="1">
    <source>
        <dbReference type="EMBL" id="MDR7071618.1"/>
    </source>
</evidence>
<gene>
    <name evidence="1" type="ORF">J2X07_000593</name>
</gene>
<evidence type="ECO:0000313" key="2">
    <source>
        <dbReference type="Proteomes" id="UP001258181"/>
    </source>
</evidence>
<accession>A0ABU1TWN0</accession>
<keyword evidence="2" id="KW-1185">Reference proteome</keyword>
<protein>
    <submittedName>
        <fullName evidence="1">Transcriptional regulator YdeE</fullName>
    </submittedName>
</protein>
<proteinExistence type="predicted"/>
<comment type="caution">
    <text evidence="1">The sequence shown here is derived from an EMBL/GenBank/DDBJ whole genome shotgun (WGS) entry which is preliminary data.</text>
</comment>